<accession>A0A550C8K8</accession>
<dbReference type="InterPro" id="IPR011009">
    <property type="entry name" value="Kinase-like_dom_sf"/>
</dbReference>
<sequence>PNVLDAVRLADGAKVVLRKTATWRDEVPILQKLKSYQADKRNHIVPILDIILMPDTDEHLVLVMPFLREYYDPPFSRPIEAIHAVSQFLETLEFLHEQNIAHRDFCRHNLMMNSDELLPGGFHFASPYCTPAGRYGLVFRDRAEVRPIQYFAVDMGLSSCLPSRRSLVTGVFGQDRTVPELSWDIPYDPFKVDIYQLGQVILQDMVNVYNDLEFLRPLAAVMTHEDPLYRPDIDEAIAVFQKTVEELPESVLQQKIEVVDQDFQYLLAPSPSRRTLCFMIPLDC</sequence>
<dbReference type="EMBL" id="VDMD01000018">
    <property type="protein sequence ID" value="TRM61134.1"/>
    <property type="molecule type" value="Genomic_DNA"/>
</dbReference>
<dbReference type="Proteomes" id="UP000320762">
    <property type="component" value="Unassembled WGS sequence"/>
</dbReference>
<dbReference type="Gene3D" id="1.10.510.10">
    <property type="entry name" value="Transferase(Phosphotransferase) domain 1"/>
    <property type="match status" value="1"/>
</dbReference>
<protein>
    <recommendedName>
        <fullName evidence="1">Protein kinase domain-containing protein</fullName>
    </recommendedName>
</protein>
<comment type="caution">
    <text evidence="2">The sequence shown here is derived from an EMBL/GenBank/DDBJ whole genome shotgun (WGS) entry which is preliminary data.</text>
</comment>
<evidence type="ECO:0000313" key="2">
    <source>
        <dbReference type="EMBL" id="TRM61134.1"/>
    </source>
</evidence>
<dbReference type="OrthoDB" id="5987198at2759"/>
<feature type="domain" description="Protein kinase" evidence="1">
    <location>
        <begin position="1"/>
        <end position="284"/>
    </location>
</feature>
<feature type="non-terminal residue" evidence="2">
    <location>
        <position position="1"/>
    </location>
</feature>
<dbReference type="InterPro" id="IPR000719">
    <property type="entry name" value="Prot_kinase_dom"/>
</dbReference>
<dbReference type="GO" id="GO:0004672">
    <property type="term" value="F:protein kinase activity"/>
    <property type="evidence" value="ECO:0007669"/>
    <property type="project" value="InterPro"/>
</dbReference>
<dbReference type="AlphaFoldDB" id="A0A550C8K8"/>
<proteinExistence type="predicted"/>
<dbReference type="PROSITE" id="PS50011">
    <property type="entry name" value="PROTEIN_KINASE_DOM"/>
    <property type="match status" value="1"/>
</dbReference>
<dbReference type="STRING" id="97359.A0A550C8K8"/>
<evidence type="ECO:0000259" key="1">
    <source>
        <dbReference type="PROSITE" id="PS50011"/>
    </source>
</evidence>
<gene>
    <name evidence="2" type="ORF">BD626DRAFT_406224</name>
</gene>
<keyword evidence="3" id="KW-1185">Reference proteome</keyword>
<name>A0A550C8K8_9AGAR</name>
<organism evidence="2 3">
    <name type="scientific">Schizophyllum amplum</name>
    <dbReference type="NCBI Taxonomy" id="97359"/>
    <lineage>
        <taxon>Eukaryota</taxon>
        <taxon>Fungi</taxon>
        <taxon>Dikarya</taxon>
        <taxon>Basidiomycota</taxon>
        <taxon>Agaricomycotina</taxon>
        <taxon>Agaricomycetes</taxon>
        <taxon>Agaricomycetidae</taxon>
        <taxon>Agaricales</taxon>
        <taxon>Schizophyllaceae</taxon>
        <taxon>Schizophyllum</taxon>
    </lineage>
</organism>
<evidence type="ECO:0000313" key="3">
    <source>
        <dbReference type="Proteomes" id="UP000320762"/>
    </source>
</evidence>
<reference evidence="2 3" key="1">
    <citation type="journal article" date="2019" name="New Phytol.">
        <title>Comparative genomics reveals unique wood-decay strategies and fruiting body development in the Schizophyllaceae.</title>
        <authorList>
            <person name="Almasi E."/>
            <person name="Sahu N."/>
            <person name="Krizsan K."/>
            <person name="Balint B."/>
            <person name="Kovacs G.M."/>
            <person name="Kiss B."/>
            <person name="Cseklye J."/>
            <person name="Drula E."/>
            <person name="Henrissat B."/>
            <person name="Nagy I."/>
            <person name="Chovatia M."/>
            <person name="Adam C."/>
            <person name="LaButti K."/>
            <person name="Lipzen A."/>
            <person name="Riley R."/>
            <person name="Grigoriev I.V."/>
            <person name="Nagy L.G."/>
        </authorList>
    </citation>
    <scope>NUCLEOTIDE SEQUENCE [LARGE SCALE GENOMIC DNA]</scope>
    <source>
        <strain evidence="2 3">NL-1724</strain>
    </source>
</reference>
<dbReference type="SMART" id="SM00220">
    <property type="entry name" value="S_TKc"/>
    <property type="match status" value="1"/>
</dbReference>
<dbReference type="SUPFAM" id="SSF56112">
    <property type="entry name" value="Protein kinase-like (PK-like)"/>
    <property type="match status" value="1"/>
</dbReference>
<dbReference type="GO" id="GO:0005524">
    <property type="term" value="F:ATP binding"/>
    <property type="evidence" value="ECO:0007669"/>
    <property type="project" value="InterPro"/>
</dbReference>